<evidence type="ECO:0000313" key="5">
    <source>
        <dbReference type="EMBL" id="GFO30616.1"/>
    </source>
</evidence>
<keyword evidence="6" id="KW-1185">Reference proteome</keyword>
<evidence type="ECO:0000313" key="6">
    <source>
        <dbReference type="Proteomes" id="UP000735302"/>
    </source>
</evidence>
<organism evidence="5 6">
    <name type="scientific">Plakobranchus ocellatus</name>
    <dbReference type="NCBI Taxonomy" id="259542"/>
    <lineage>
        <taxon>Eukaryota</taxon>
        <taxon>Metazoa</taxon>
        <taxon>Spiralia</taxon>
        <taxon>Lophotrochozoa</taxon>
        <taxon>Mollusca</taxon>
        <taxon>Gastropoda</taxon>
        <taxon>Heterobranchia</taxon>
        <taxon>Euthyneura</taxon>
        <taxon>Panpulmonata</taxon>
        <taxon>Sacoglossa</taxon>
        <taxon>Placobranchoidea</taxon>
        <taxon>Plakobranchidae</taxon>
        <taxon>Plakobranchus</taxon>
    </lineage>
</organism>
<dbReference type="EMBL" id="BLXT01006250">
    <property type="protein sequence ID" value="GFO30616.1"/>
    <property type="molecule type" value="Genomic_DNA"/>
</dbReference>
<protein>
    <submittedName>
        <fullName evidence="5">Cytosolic purine 5'-nucleotidase</fullName>
    </submittedName>
</protein>
<dbReference type="Proteomes" id="UP000735302">
    <property type="component" value="Unassembled WGS sequence"/>
</dbReference>
<reference evidence="5 6" key="1">
    <citation type="journal article" date="2021" name="Elife">
        <title>Chloroplast acquisition without the gene transfer in kleptoplastic sea slugs, Plakobranchus ocellatus.</title>
        <authorList>
            <person name="Maeda T."/>
            <person name="Takahashi S."/>
            <person name="Yoshida T."/>
            <person name="Shimamura S."/>
            <person name="Takaki Y."/>
            <person name="Nagai Y."/>
            <person name="Toyoda A."/>
            <person name="Suzuki Y."/>
            <person name="Arimoto A."/>
            <person name="Ishii H."/>
            <person name="Satoh N."/>
            <person name="Nishiyama T."/>
            <person name="Hasebe M."/>
            <person name="Maruyama T."/>
            <person name="Minagawa J."/>
            <person name="Obokata J."/>
            <person name="Shigenobu S."/>
        </authorList>
    </citation>
    <scope>NUCLEOTIDE SEQUENCE [LARGE SCALE GENOMIC DNA]</scope>
</reference>
<sequence length="108" mass="12417">MKRKRESNSPQEDSKMDHERPLGSGALQRSTSYATQIYKREPSKRVFVNRSMMLERVKYFGFDMDYTLARKSGCSLGKAVDYNVRAMRFYSQSGLSQFFNAGPGSTQH</sequence>
<evidence type="ECO:0000256" key="1">
    <source>
        <dbReference type="ARBA" id="ARBA00022723"/>
    </source>
</evidence>
<comment type="caution">
    <text evidence="5">The sequence shown here is derived from an EMBL/GenBank/DDBJ whole genome shotgun (WGS) entry which is preliminary data.</text>
</comment>
<keyword evidence="2" id="KW-0378">Hydrolase</keyword>
<dbReference type="AlphaFoldDB" id="A0AAV4CGV1"/>
<evidence type="ECO:0000256" key="2">
    <source>
        <dbReference type="ARBA" id="ARBA00022801"/>
    </source>
</evidence>
<dbReference type="InterPro" id="IPR036412">
    <property type="entry name" value="HAD-like_sf"/>
</dbReference>
<feature type="compositionally biased region" description="Basic and acidic residues" evidence="4">
    <location>
        <begin position="12"/>
        <end position="21"/>
    </location>
</feature>
<feature type="region of interest" description="Disordered" evidence="4">
    <location>
        <begin position="1"/>
        <end position="35"/>
    </location>
</feature>
<dbReference type="Pfam" id="PF05761">
    <property type="entry name" value="5_nucleotid"/>
    <property type="match status" value="1"/>
</dbReference>
<accession>A0AAV4CGV1</accession>
<keyword evidence="1" id="KW-0479">Metal-binding</keyword>
<evidence type="ECO:0000256" key="4">
    <source>
        <dbReference type="SAM" id="MobiDB-lite"/>
    </source>
</evidence>
<name>A0AAV4CGV1_9GAST</name>
<evidence type="ECO:0000256" key="3">
    <source>
        <dbReference type="ARBA" id="ARBA00022842"/>
    </source>
</evidence>
<keyword evidence="3" id="KW-0460">Magnesium</keyword>
<dbReference type="GO" id="GO:0046872">
    <property type="term" value="F:metal ion binding"/>
    <property type="evidence" value="ECO:0007669"/>
    <property type="project" value="UniProtKB-KW"/>
</dbReference>
<proteinExistence type="predicted"/>
<gene>
    <name evidence="5" type="ORF">PoB_005712100</name>
</gene>
<dbReference type="GO" id="GO:0016787">
    <property type="term" value="F:hydrolase activity"/>
    <property type="evidence" value="ECO:0007669"/>
    <property type="project" value="UniProtKB-KW"/>
</dbReference>
<dbReference type="InterPro" id="IPR008380">
    <property type="entry name" value="HAD-SF_hydro_IG_5-nucl"/>
</dbReference>
<dbReference type="SUPFAM" id="SSF56784">
    <property type="entry name" value="HAD-like"/>
    <property type="match status" value="1"/>
</dbReference>